<accession>A0A317DXD0</accession>
<organism evidence="1 2">
    <name type="scientific">Zavarzinia compransoris</name>
    <dbReference type="NCBI Taxonomy" id="1264899"/>
    <lineage>
        <taxon>Bacteria</taxon>
        <taxon>Pseudomonadati</taxon>
        <taxon>Pseudomonadota</taxon>
        <taxon>Alphaproteobacteria</taxon>
        <taxon>Rhodospirillales</taxon>
        <taxon>Zavarziniaceae</taxon>
        <taxon>Zavarzinia</taxon>
    </lineage>
</organism>
<keyword evidence="2" id="KW-1185">Reference proteome</keyword>
<dbReference type="InterPro" id="IPR019285">
    <property type="entry name" value="DUF2336"/>
</dbReference>
<evidence type="ECO:0000313" key="2">
    <source>
        <dbReference type="Proteomes" id="UP000246077"/>
    </source>
</evidence>
<protein>
    <recommendedName>
        <fullName evidence="3">DUF2336 domain-containing protein</fullName>
    </recommendedName>
</protein>
<evidence type="ECO:0008006" key="3">
    <source>
        <dbReference type="Google" id="ProtNLM"/>
    </source>
</evidence>
<dbReference type="AlphaFoldDB" id="A0A317DXD0"/>
<comment type="caution">
    <text evidence="1">The sequence shown here is derived from an EMBL/GenBank/DDBJ whole genome shotgun (WGS) entry which is preliminary data.</text>
</comment>
<sequence length="421" mass="44623">MYPCWVRISDRSRRRRPCVMQPPQVYRNWTEVTVSEAETNGAIPGGTTLTREDLETLMADPSPERQAGAAAKVAAAWRSGTLDPHAQASAEALFRVIARKAAVAVRAALSEAVKDADALPHDIAIKLASDVDHVALPVLEASNVLTDEDLVALVVEASPAGLAAMAGRPTVSAPLAEALIDRGDEGAVARLVGNPGAALSDDNLDHVVDHHGASPRVAEPLAGRSGLPARVAARLMAMVAEQLRQHLAGRRAMSPDLLADLILQSRERATLMLPHGVGQDLESFIIDLHRQGQLTPTLIMRSLLTGDYLFFETALALRAGVPVGNAAALISDPGGSGLARLFTVAGMPEVQLPLARVALIAAEETELRDEPGAREHYRELVIERILTGFGDRVDTESVDYMITKIGRSPAPAGSASGQAAR</sequence>
<dbReference type="Pfam" id="PF10098">
    <property type="entry name" value="DUF2336"/>
    <property type="match status" value="1"/>
</dbReference>
<dbReference type="Proteomes" id="UP000246077">
    <property type="component" value="Unassembled WGS sequence"/>
</dbReference>
<dbReference type="OrthoDB" id="9798569at2"/>
<dbReference type="EMBL" id="QGLF01000005">
    <property type="protein sequence ID" value="PWR19171.1"/>
    <property type="molecule type" value="Genomic_DNA"/>
</dbReference>
<name>A0A317DXD0_9PROT</name>
<proteinExistence type="predicted"/>
<evidence type="ECO:0000313" key="1">
    <source>
        <dbReference type="EMBL" id="PWR19171.1"/>
    </source>
</evidence>
<gene>
    <name evidence="1" type="ORF">DKG75_19665</name>
</gene>
<reference evidence="2" key="1">
    <citation type="submission" date="2018-05" db="EMBL/GenBank/DDBJ databases">
        <title>Zavarzinia sp. HR-AS.</title>
        <authorList>
            <person name="Lee Y."/>
            <person name="Jeon C.O."/>
        </authorList>
    </citation>
    <scope>NUCLEOTIDE SEQUENCE [LARGE SCALE GENOMIC DNA]</scope>
    <source>
        <strain evidence="2">DSM 1231</strain>
    </source>
</reference>